<comment type="caution">
    <text evidence="2">The sequence shown here is derived from an EMBL/GenBank/DDBJ whole genome shotgun (WGS) entry which is preliminary data.</text>
</comment>
<evidence type="ECO:0000313" key="2">
    <source>
        <dbReference type="EMBL" id="PLC54383.1"/>
    </source>
</evidence>
<sequence length="97" mass="10516">MTDHTAPDLNEMLKKATQLLQDTASYTGADIEAARARLRQQLEAVQDLKARQGWLAALCGAPLSRAVNQCVHEHTWSAIGAATLLGMLAGHCVARRH</sequence>
<evidence type="ECO:0000313" key="3">
    <source>
        <dbReference type="Proteomes" id="UP000234328"/>
    </source>
</evidence>
<dbReference type="Proteomes" id="UP000234328">
    <property type="component" value="Unassembled WGS sequence"/>
</dbReference>
<keyword evidence="3" id="KW-1185">Reference proteome</keyword>
<dbReference type="InterPro" id="IPR043604">
    <property type="entry name" value="DUF883_N"/>
</dbReference>
<evidence type="ECO:0000259" key="1">
    <source>
        <dbReference type="Pfam" id="PF05957"/>
    </source>
</evidence>
<feature type="domain" description="DUF883" evidence="1">
    <location>
        <begin position="4"/>
        <end position="48"/>
    </location>
</feature>
<gene>
    <name evidence="2" type="ORF">CR155_08965</name>
</gene>
<dbReference type="EMBL" id="PDNV01000005">
    <property type="protein sequence ID" value="PLC54383.1"/>
    <property type="molecule type" value="Genomic_DNA"/>
</dbReference>
<accession>A0A2N4UH82</accession>
<dbReference type="Pfam" id="PF05957">
    <property type="entry name" value="DUF883"/>
    <property type="match status" value="1"/>
</dbReference>
<proteinExistence type="predicted"/>
<dbReference type="RefSeq" id="WP_102069839.1">
    <property type="nucleotide sequence ID" value="NZ_PDNV01000005.1"/>
</dbReference>
<reference evidence="2 3" key="1">
    <citation type="submission" date="2017-10" db="EMBL/GenBank/DDBJ databases">
        <title>Two draft genome sequences of Pusillimonas sp. strains isolated from a nitrate- and radionuclide-contaminated groundwater in Russia.</title>
        <authorList>
            <person name="Grouzdev D.S."/>
            <person name="Tourova T.P."/>
            <person name="Goeva M.A."/>
            <person name="Babich T.L."/>
            <person name="Sokolova D.S."/>
            <person name="Abdullin R."/>
            <person name="Poltaraus A.B."/>
            <person name="Toshchakov S.V."/>
            <person name="Nazina T.N."/>
        </authorList>
    </citation>
    <scope>NUCLEOTIDE SEQUENCE [LARGE SCALE GENOMIC DNA]</scope>
    <source>
        <strain evidence="2 3">JR1/69-2-13</strain>
    </source>
</reference>
<protein>
    <recommendedName>
        <fullName evidence="1">DUF883 domain-containing protein</fullName>
    </recommendedName>
</protein>
<organism evidence="2 3">
    <name type="scientific">Pollutimonas nitritireducens</name>
    <dbReference type="NCBI Taxonomy" id="2045209"/>
    <lineage>
        <taxon>Bacteria</taxon>
        <taxon>Pseudomonadati</taxon>
        <taxon>Pseudomonadota</taxon>
        <taxon>Betaproteobacteria</taxon>
        <taxon>Burkholderiales</taxon>
        <taxon>Alcaligenaceae</taxon>
        <taxon>Pollutimonas</taxon>
    </lineage>
</organism>
<dbReference type="OrthoDB" id="8640387at2"/>
<dbReference type="AlphaFoldDB" id="A0A2N4UH82"/>
<name>A0A2N4UH82_9BURK</name>